<dbReference type="InterPro" id="IPR025667">
    <property type="entry name" value="SprB_repeat"/>
</dbReference>
<protein>
    <submittedName>
        <fullName evidence="1">T9SS type B sorting domain-containing protein</fullName>
    </submittedName>
</protein>
<proteinExistence type="predicted"/>
<dbReference type="Proteomes" id="UP000321080">
    <property type="component" value="Unassembled WGS sequence"/>
</dbReference>
<sequence length="2754" mass="290562">MKKTTYVNFGLVVIFLLLSIPLFAQTYDPFTEREKIEVRGSMLVVGNSIIGQDNLPFNDLTRDNQDVDMRYIDIDSDATTFSSSSAEIQLPPHEDGSPTDCYRVVYAGLYWAASLQSGDRSDINQIKFKLAGSSSYIDITGEIIYDAITSPIIAETGEPGNTPYACYADVTNLFNGLTDIEGNYTVANVTSSEGFNNSTGLSAGWTLLLIYEDPELYTKSFTIFDGFSHIFDGHQETINVTGFRTPPAGNIDLQFAYGALDGDRTKSATKLEINGKEVTTQLRSANKFFGSVIENLGYDGNPNPPSLIYPRNPQSENTLGYDTGLLEIINSEPEFIRNDDTAADFRLQVARGQADPIFAFMSAFGVDIIAPDIDLIKTVEDAAGNDIGGGNVFLGQQLFYEINYQSTGNDNITEFTIKDVLPVNIIFDPNTDIDLTNAGGATLQSYDPVTRTLIFDIPDESVEVNDPVFTIRLAVRVVPDCYDLSTACSNEIRNQAFATYRGVINPTIIEEEGSFAITTCLSDPGTTNFLVDISNCDFQRQEILCGSSVDLIAADGYDSYSWSTSPTGTPVIGTGRTYTATATGSYYVTNTTSATCISIEEQIDVVVYGSSVSNPVIPFADVVSICPNDGKELPKIFLCGANAIREITTGISDATSIVWEQLNEGSCAPIGIDDCANEDTSCTWTQVGTGPDFTANTSGQFRIVLNYPGGCFHIFYFNVYQNLLNPTATSRDILCTTPGEITVGGVPSGYEYSLNQNGPYQPSNVFSVNTPGLYTVYIRQVGVPTNPCIFSVPDVLVRQRDFTVSTIIQQPDCNGGFGTIILQANDALPQYYFSIYEGATLVNSVGPINANDYTFDNLGGGTYTVNVSTDDGCTYSEVIDIIQPPLLDVTAAITQPLTCSDGEITIYPVGGTAPYIYYINSTTDSQNDPVYVVTTPGVYNITVFDANNCSASTSIIVDAILPPEFTINQNNILCADDLNSGSININVTNANGNSLRYSIDNGVTYFSSPIFTGLSAGTYDVVVEYTYGTDVCTTVPRPITITVAAGINGTATLTTPYTCTTNGVITVSGVTGGTAPYTYSIDGVNFQAGTTFTGLTDGTYTVTIMDASGCSSNLAPITIAPLNPPVDLDFSHTALSCPTNTTTVTVVAIGGTIPLEYQIIAPASAVSTYQSTNTFAGLSPGTYTFQVRDANDCTYVESYSIAPLPPVTVNMVLTSDLNCTASPDAVITGTVGGGTSPYNYTVSFNGGAFGTSTSITGTTFTYTTPNNGTYEFEITDALGCTVQSGVTDVNSISLPEITGVTLIQPILCNGDNNAAIDVAINNAVGVPPFVINVNNDTTGTNYGTQTSGLPAGDYTITLTDANSCTDTETITISEPTPINVAHHAVDISCSGGVTSQGEVVIDNVTGGTAPYDYYVTGSNGYASSQLNVTGASPITFTVLNFGLYEINVVDANGCSVLTQDVLVASPPSDLDISINATADCTTGGQAVVSIGSSLVSTGPFFFAIYQGPATVYPAGTWLPEDSPGSQSATFTALTPGLTYTFVVYDDSTGCSYYETASAPVPTNSTLTTTALTSNNITCVGSADGSVSFTINSVYGVATNVDYEVIESLSLASTSVSGSGVVPAGGTLSVSNLGPLSFGTYTVLITETSGPNAGCSVISIPFNITESALDLSLSTSIDNNANCNPNSGQISAIAQNGTAPYLYQITTSATPPPVGDPSWASVSTFNVDANTYYVHVKDAYNCIRTTPAIIIPLDIDPVISATSTNQCTASEGNFTIDVSLITPGIAPYSFSVDGGAFQTRTLPFTLSNLSSGTHTIEVQDANGCGNSVSVDIVPPLNIIPSVTTLPTCNDDDGEITVTDSGGSGTYTYSISPNPASVSLSGNVFSGVPSGTYTVTITDMVTSCTTNVSVVVPAAIPLSLETTASPVTCFGDNDGTIEVNITGYSGAYDYEVFDSSSNSVFGVLSGNTSTNPLIIAGLLADSYTITVTETGSPFCSTTSGTITVATPLSPLTVVASETSNVTCDDNNGTITAVASDGWGTYEYELTGAATVAYSSNGTFTNLSAGSYTVNVRDAGGCIASSNVTLTLPTPIDATIAATPSLLSCFGDNNATITVSGVTGGQGTNYSYTLNMLAPVVSSSGPQTSSVFNSLGMGTYNVTVTDGYNCQFITANVTITEPTQIVADLVLATSQTCNTNASLTLSATGGTGTYDYSDTMSFISILGSFNSSITFPVTPGSYRYYVRDANGCVSVVSNEITIDPLPTLTIDLDINNATINCAGDNTGVIVAEAAGGLGNYIYTLQDGAGNDLTGATQNTPGVFTDLPIGTYQVQVDSGDCLTTSAMVTITEPSLPLQVNFTITDVTCNGSNDGVLEIIATGGTGVIKYAISPQLNQFFEEAIFEDLAPGNYQAMAQDELGCFEIFDFTVSEPTPVMIIIVPNSIMPEVCEGDLNGAFSIDIAGGTLPYSAALDDINGTYTTGGATQTIFDFTGLIGGDHIVYVLDAEGCESEWNITFPESVRLDPSVEVDYCTDIYDASSNSVTVSIDSSVDPSEVDYSLDGINFQTNNVFIDVATGSNQSITVRHSNGCEQQVFFDINQYDPLQIAISDGNINEIISAVSGGSGDYEYAIQRINSVDFEPYQDTGTFIIYESGTYTIQVTDSNGCVASASRHFEFVDVCITNYFVPRDGGWGPGCTSQYRNLTFDIFDRYGRKIATLGVDEKWDGTYNGKELPTGDYWYVVKLNAQKDKRDFVGHFTLYR</sequence>
<dbReference type="Pfam" id="PF13585">
    <property type="entry name" value="CHU_C"/>
    <property type="match status" value="1"/>
</dbReference>
<comment type="caution">
    <text evidence="1">The sequence shown here is derived from an EMBL/GenBank/DDBJ whole genome shotgun (WGS) entry which is preliminary data.</text>
</comment>
<dbReference type="NCBIfam" id="TIGR04131">
    <property type="entry name" value="Bac_Flav_CTERM"/>
    <property type="match status" value="1"/>
</dbReference>
<accession>A0A5C7GG30</accession>
<gene>
    <name evidence="1" type="ORF">FUA22_13655</name>
</gene>
<reference evidence="1 2" key="1">
    <citation type="submission" date="2019-08" db="EMBL/GenBank/DDBJ databases">
        <title>Seonamhaeicola sediminis sp. nov., isolated from marine sediment.</title>
        <authorList>
            <person name="Cao W.R."/>
        </authorList>
    </citation>
    <scope>NUCLEOTIDE SEQUENCE [LARGE SCALE GENOMIC DNA]</scope>
    <source>
        <strain evidence="1 2">1505</strain>
    </source>
</reference>
<name>A0A5C7GG30_9FLAO</name>
<organism evidence="1 2">
    <name type="scientific">Seonamhaeicola maritimus</name>
    <dbReference type="NCBI Taxonomy" id="2591822"/>
    <lineage>
        <taxon>Bacteria</taxon>
        <taxon>Pseudomonadati</taxon>
        <taxon>Bacteroidota</taxon>
        <taxon>Flavobacteriia</taxon>
        <taxon>Flavobacteriales</taxon>
        <taxon>Flavobacteriaceae</taxon>
    </lineage>
</organism>
<dbReference type="Gene3D" id="2.60.40.740">
    <property type="match status" value="1"/>
</dbReference>
<dbReference type="RefSeq" id="WP_147769158.1">
    <property type="nucleotide sequence ID" value="NZ_VRKQ01000013.1"/>
</dbReference>
<dbReference type="OrthoDB" id="607469at2"/>
<dbReference type="Pfam" id="PF13573">
    <property type="entry name" value="SprB"/>
    <property type="match status" value="7"/>
</dbReference>
<evidence type="ECO:0000313" key="1">
    <source>
        <dbReference type="EMBL" id="TXG35967.1"/>
    </source>
</evidence>
<evidence type="ECO:0000313" key="2">
    <source>
        <dbReference type="Proteomes" id="UP000321080"/>
    </source>
</evidence>
<dbReference type="InterPro" id="IPR026341">
    <property type="entry name" value="T9SS_type_B"/>
</dbReference>
<dbReference type="EMBL" id="VRKQ01000013">
    <property type="protein sequence ID" value="TXG35967.1"/>
    <property type="molecule type" value="Genomic_DNA"/>
</dbReference>
<keyword evidence="2" id="KW-1185">Reference proteome</keyword>